<dbReference type="InterPro" id="IPR027267">
    <property type="entry name" value="AH/BAR_dom_sf"/>
</dbReference>
<evidence type="ECO:0000259" key="3">
    <source>
        <dbReference type="Pfam" id="PF10145"/>
    </source>
</evidence>
<evidence type="ECO:0000313" key="5">
    <source>
        <dbReference type="Proteomes" id="UP001595880"/>
    </source>
</evidence>
<keyword evidence="1" id="KW-1188">Viral release from host cell</keyword>
<feature type="coiled-coil region" evidence="2">
    <location>
        <begin position="601"/>
        <end position="661"/>
    </location>
</feature>
<comment type="caution">
    <text evidence="4">The sequence shown here is derived from an EMBL/GenBank/DDBJ whole genome shotgun (WGS) entry which is preliminary data.</text>
</comment>
<sequence>MPEKIEGLSIELDLETMKINSGLKDLKSQLTVVNSEMKANMSAFDRSDKSIAKYETRLQGLTKKYEVQKAVVDSSRKTYEKMVAEFGEGSKEAQKAAKEYNNQVASMNNLSRYISRVEKDLEQLREDQRIANSNWTKMGDHLDKAGNKMKVFGDKVTDVGNKMTTTVTPAVLGVGTAAGLIASNYEDSAVRIQNSLGLTAEEAKELTDISRNIYKNGFGESAAEIDHALLQVKQNIRDLNSEDLERITEKAFLLAETFESDLNEVTRAGNNVMKGFGIEADEAFDLMAKGAQNGLNFSNEMFDNLSEYSTLFASMGFSAEEYFELLQKGTDAGIYNLDYINDVMKEFQIRVKDGSDTTSDAMELLSKETQGVWKEFLKGDKTVKDVSNAVLKELEGMDDQVVANQVGVELFGTKFEDLESEAMYSLGGIGDGLEDVEGTMDEMTKNAERSISREWKATWREAKEVLLPVGETLLEFTREVLPDVKDGIEDVTEWFSELDEEGKRNILMFGGIAAAAGPVLSVVGGISSGIGGLMKVTGGLSKLLGVSGGAGLLGRIGLLGVTGGPVGLAIGGVGLLSAVIYTLSQNSKQSTEETLQSIEARKQEIDTLDGLITQYEELQSKNKLSTDEVLRYMDIASELKEAKTEEAIVALKKEQEKLLEKSTLTNKEMEEFLRLNGEIVDKTPTSVQAISEQGNAYAGVIDKVKELNEVEKNRLIDDTYESIKEGLDEHKQSLEEQREIQREIKDLESERSSSLMSVLDYNTQIQEKDLEIAAIKDQINRANNDEAIKLSEKLVSLEDERLLLDSIRDKHNREIEKLDTKISKKNESLDTTKQEIESFEMLLGEYEALILNQVGLNAERGNGLEALDQEIAKQLEIRNGLNEQKDVGELTTAEYNKRVQEAQDEIDKLREAKKELQNINTIADTNVFKERNSDIQAQNKSLDKVKSNATDINSLLGKDISKSVTINPSPSISSLNEDLRSPVTRRVTVEQVFQNANNPFGNPANNADGTSYFNHPSGLSWLGEEGPELVRHGNKWAMADFGLYSVPRGAQVFTNDETNSIMTSLLDIPKLATGVSPSGEADRIVNMLRNNSFNKLLAILGKESAETTRTTESNYVTSYIKDLLSATLEQNQILSQLLAKDHNTYIDSYELARTLEAPITEMQEMNKKVRDSFA</sequence>
<dbReference type="PANTHER" id="PTHR37813:SF1">
    <property type="entry name" value="FELS-2 PROPHAGE PROTEIN"/>
    <property type="match status" value="1"/>
</dbReference>
<gene>
    <name evidence="4" type="ORF">ACFOZ1_06815</name>
</gene>
<feature type="domain" description="Phage tail tape measure protein" evidence="3">
    <location>
        <begin position="217"/>
        <end position="412"/>
    </location>
</feature>
<dbReference type="RefSeq" id="WP_390197479.1">
    <property type="nucleotide sequence ID" value="NZ_JBHSDV010000001.1"/>
</dbReference>
<keyword evidence="5" id="KW-1185">Reference proteome</keyword>
<dbReference type="InterPro" id="IPR010090">
    <property type="entry name" value="Phage_tape_meas"/>
</dbReference>
<dbReference type="Pfam" id="PF10145">
    <property type="entry name" value="PhageMin_Tail"/>
    <property type="match status" value="1"/>
</dbReference>
<feature type="coiled-coil region" evidence="2">
    <location>
        <begin position="90"/>
        <end position="134"/>
    </location>
</feature>
<dbReference type="Proteomes" id="UP001595880">
    <property type="component" value="Unassembled WGS sequence"/>
</dbReference>
<dbReference type="Gene3D" id="1.20.1270.60">
    <property type="entry name" value="Arfaptin homology (AH) domain/BAR domain"/>
    <property type="match status" value="1"/>
</dbReference>
<evidence type="ECO:0000313" key="4">
    <source>
        <dbReference type="EMBL" id="MFC4387524.1"/>
    </source>
</evidence>
<protein>
    <submittedName>
        <fullName evidence="4">Phage tail tape measure protein</fullName>
    </submittedName>
</protein>
<dbReference type="EMBL" id="JBHSDV010000001">
    <property type="protein sequence ID" value="MFC4387524.1"/>
    <property type="molecule type" value="Genomic_DNA"/>
</dbReference>
<reference evidence="5" key="1">
    <citation type="journal article" date="2019" name="Int. J. Syst. Evol. Microbiol.">
        <title>The Global Catalogue of Microorganisms (GCM) 10K type strain sequencing project: providing services to taxonomists for standard genome sequencing and annotation.</title>
        <authorList>
            <consortium name="The Broad Institute Genomics Platform"/>
            <consortium name="The Broad Institute Genome Sequencing Center for Infectious Disease"/>
            <person name="Wu L."/>
            <person name="Ma J."/>
        </authorList>
    </citation>
    <scope>NUCLEOTIDE SEQUENCE [LARGE SCALE GENOMIC DNA]</scope>
    <source>
        <strain evidence="5">KACC 14058</strain>
    </source>
</reference>
<evidence type="ECO:0000256" key="2">
    <source>
        <dbReference type="SAM" id="Coils"/>
    </source>
</evidence>
<keyword evidence="2" id="KW-0175">Coiled coil</keyword>
<accession>A0ABV8VSS1</accession>
<evidence type="ECO:0000256" key="1">
    <source>
        <dbReference type="ARBA" id="ARBA00022612"/>
    </source>
</evidence>
<name>A0ABV8VSS1_9BACI</name>
<dbReference type="PANTHER" id="PTHR37813">
    <property type="entry name" value="FELS-2 PROPHAGE PROTEIN"/>
    <property type="match status" value="1"/>
</dbReference>
<feature type="coiled-coil region" evidence="2">
    <location>
        <begin position="720"/>
        <end position="926"/>
    </location>
</feature>
<organism evidence="4 5">
    <name type="scientific">Gracilibacillus marinus</name>
    <dbReference type="NCBI Taxonomy" id="630535"/>
    <lineage>
        <taxon>Bacteria</taxon>
        <taxon>Bacillati</taxon>
        <taxon>Bacillota</taxon>
        <taxon>Bacilli</taxon>
        <taxon>Bacillales</taxon>
        <taxon>Bacillaceae</taxon>
        <taxon>Gracilibacillus</taxon>
    </lineage>
</organism>
<proteinExistence type="predicted"/>